<feature type="region of interest" description="Disordered" evidence="1">
    <location>
        <begin position="1"/>
        <end position="38"/>
    </location>
</feature>
<evidence type="ECO:0000313" key="3">
    <source>
        <dbReference type="Proteomes" id="UP001058273"/>
    </source>
</evidence>
<evidence type="ECO:0000313" key="2">
    <source>
        <dbReference type="EMBL" id="UUV98129.1"/>
    </source>
</evidence>
<dbReference type="Proteomes" id="UP001058273">
    <property type="component" value="Chromosome"/>
</dbReference>
<dbReference type="InterPro" id="IPR049844">
    <property type="entry name" value="RsaX20-like"/>
</dbReference>
<gene>
    <name evidence="2" type="ORF">G314FT_02200</name>
</gene>
<reference evidence="2" key="2">
    <citation type="submission" date="2022-08" db="EMBL/GenBank/DDBJ databases">
        <authorList>
            <person name="Poehlein A."/>
            <person name="Guzman J."/>
            <person name="Daniel R."/>
            <person name="Vilcinskas A."/>
        </authorList>
    </citation>
    <scope>NUCLEOTIDE SEQUENCE</scope>
    <source>
        <strain evidence="2">G314FT</strain>
    </source>
</reference>
<keyword evidence="3" id="KW-1185">Reference proteome</keyword>
<proteinExistence type="predicted"/>
<dbReference type="EMBL" id="CP102451">
    <property type="protein sequence ID" value="UUV98129.1"/>
    <property type="molecule type" value="Genomic_DNA"/>
</dbReference>
<organism evidence="2 3">
    <name type="scientific">Vagococcus luciliae</name>
    <dbReference type="NCBI Taxonomy" id="2920380"/>
    <lineage>
        <taxon>Bacteria</taxon>
        <taxon>Bacillati</taxon>
        <taxon>Bacillota</taxon>
        <taxon>Bacilli</taxon>
        <taxon>Lactobacillales</taxon>
        <taxon>Enterococcaceae</taxon>
        <taxon>Vagococcus</taxon>
    </lineage>
</organism>
<feature type="compositionally biased region" description="Basic residues" evidence="1">
    <location>
        <begin position="19"/>
        <end position="38"/>
    </location>
</feature>
<dbReference type="RefSeq" id="WP_125956413.1">
    <property type="nucleotide sequence ID" value="NZ_CP102451.1"/>
</dbReference>
<evidence type="ECO:0000256" key="1">
    <source>
        <dbReference type="SAM" id="MobiDB-lite"/>
    </source>
</evidence>
<accession>A0ABY5NWW3</accession>
<reference evidence="2" key="1">
    <citation type="submission" date="2022-08" db="EMBL/GenBank/DDBJ databases">
        <title>Genome sequence of Vagococcus luciliae DSM 112651.</title>
        <authorList>
            <person name="Juan G."/>
            <person name="Anja P."/>
            <person name="Rolf D."/>
            <person name="Kampfer P."/>
            <person name="Vilcinskas A."/>
        </authorList>
    </citation>
    <scope>NUCLEOTIDE SEQUENCE</scope>
    <source>
        <strain evidence="2">G314FT</strain>
    </source>
</reference>
<protein>
    <recommendedName>
        <fullName evidence="4">Metal homeostasis protein</fullName>
    </recommendedName>
</protein>
<name>A0ABY5NWW3_9ENTE</name>
<dbReference type="NCBIfam" id="NF038026">
    <property type="entry name" value="RsaX20_sORF"/>
    <property type="match status" value="1"/>
</dbReference>
<sequence>MEKTDVSSAYRRLSSPNIKTKKRALKIIKEAKRSKRSK</sequence>
<evidence type="ECO:0008006" key="4">
    <source>
        <dbReference type="Google" id="ProtNLM"/>
    </source>
</evidence>